<protein>
    <submittedName>
        <fullName evidence="1">Uncharacterized protein</fullName>
    </submittedName>
</protein>
<evidence type="ECO:0000313" key="1">
    <source>
        <dbReference type="EMBL" id="KAJ7554800.1"/>
    </source>
</evidence>
<evidence type="ECO:0000313" key="2">
    <source>
        <dbReference type="Proteomes" id="UP001162992"/>
    </source>
</evidence>
<dbReference type="Proteomes" id="UP001162992">
    <property type="component" value="Chromosome 5"/>
</dbReference>
<sequence>MEGSKGSELSWADQWDYKYNDEETTRGYHADEGSSRKKKLTEYNQKLKSASKTGFVKAKSAAVVGAGKVKAGTSTGIKWVKEQYHKRTQH</sequence>
<dbReference type="EMBL" id="CM055096">
    <property type="protein sequence ID" value="KAJ7554800.1"/>
    <property type="molecule type" value="Genomic_DNA"/>
</dbReference>
<proteinExistence type="predicted"/>
<comment type="caution">
    <text evidence="1">The sequence shown here is derived from an EMBL/GenBank/DDBJ whole genome shotgun (WGS) entry which is preliminary data.</text>
</comment>
<reference evidence="2" key="1">
    <citation type="journal article" date="2024" name="Proc. Natl. Acad. Sci. U.S.A.">
        <title>Extraordinary preservation of gene collinearity over three hundred million years revealed in homosporous lycophytes.</title>
        <authorList>
            <person name="Li C."/>
            <person name="Wickell D."/>
            <person name="Kuo L.Y."/>
            <person name="Chen X."/>
            <person name="Nie B."/>
            <person name="Liao X."/>
            <person name="Peng D."/>
            <person name="Ji J."/>
            <person name="Jenkins J."/>
            <person name="Williams M."/>
            <person name="Shu S."/>
            <person name="Plott C."/>
            <person name="Barry K."/>
            <person name="Rajasekar S."/>
            <person name="Grimwood J."/>
            <person name="Han X."/>
            <person name="Sun S."/>
            <person name="Hou Z."/>
            <person name="He W."/>
            <person name="Dai G."/>
            <person name="Sun C."/>
            <person name="Schmutz J."/>
            <person name="Leebens-Mack J.H."/>
            <person name="Li F.W."/>
            <person name="Wang L."/>
        </authorList>
    </citation>
    <scope>NUCLEOTIDE SEQUENCE [LARGE SCALE GENOMIC DNA]</scope>
    <source>
        <strain evidence="2">cv. PW_Plant_1</strain>
    </source>
</reference>
<keyword evidence="2" id="KW-1185">Reference proteome</keyword>
<gene>
    <name evidence="1" type="ORF">O6H91_05G009600</name>
</gene>
<organism evidence="1 2">
    <name type="scientific">Diphasiastrum complanatum</name>
    <name type="common">Issler's clubmoss</name>
    <name type="synonym">Lycopodium complanatum</name>
    <dbReference type="NCBI Taxonomy" id="34168"/>
    <lineage>
        <taxon>Eukaryota</taxon>
        <taxon>Viridiplantae</taxon>
        <taxon>Streptophyta</taxon>
        <taxon>Embryophyta</taxon>
        <taxon>Tracheophyta</taxon>
        <taxon>Lycopodiopsida</taxon>
        <taxon>Lycopodiales</taxon>
        <taxon>Lycopodiaceae</taxon>
        <taxon>Lycopodioideae</taxon>
        <taxon>Diphasiastrum</taxon>
    </lineage>
</organism>
<name>A0ACC2DKP6_DIPCM</name>
<accession>A0ACC2DKP6</accession>